<keyword evidence="3" id="KW-0663">Pyridoxal phosphate</keyword>
<dbReference type="AlphaFoldDB" id="A0A2G6JCT7"/>
<dbReference type="Proteomes" id="UP000242733">
    <property type="component" value="Unassembled WGS sequence"/>
</dbReference>
<organism evidence="7 8">
    <name type="scientific">Neptuniibacter caesariensis</name>
    <dbReference type="NCBI Taxonomy" id="207954"/>
    <lineage>
        <taxon>Bacteria</taxon>
        <taxon>Pseudomonadati</taxon>
        <taxon>Pseudomonadota</taxon>
        <taxon>Gammaproteobacteria</taxon>
        <taxon>Oceanospirillales</taxon>
        <taxon>Oceanospirillaceae</taxon>
        <taxon>Neptuniibacter</taxon>
    </lineage>
</organism>
<dbReference type="Gene3D" id="3.40.640.10">
    <property type="entry name" value="Type I PLP-dependent aspartate aminotransferase-like (Major domain)"/>
    <property type="match status" value="1"/>
</dbReference>
<dbReference type="SUPFAM" id="SSF53383">
    <property type="entry name" value="PLP-dependent transferases"/>
    <property type="match status" value="1"/>
</dbReference>
<proteinExistence type="inferred from homology"/>
<evidence type="ECO:0000313" key="8">
    <source>
        <dbReference type="Proteomes" id="UP000242733"/>
    </source>
</evidence>
<dbReference type="InterPro" id="IPR015422">
    <property type="entry name" value="PyrdxlP-dep_Trfase_small"/>
</dbReference>
<evidence type="ECO:0000313" key="7">
    <source>
        <dbReference type="EMBL" id="PIE20289.1"/>
    </source>
</evidence>
<dbReference type="GO" id="GO:0047804">
    <property type="term" value="F:cysteine-S-conjugate beta-lyase activity"/>
    <property type="evidence" value="ECO:0007669"/>
    <property type="project" value="UniProtKB-EC"/>
</dbReference>
<dbReference type="EC" id="4.4.1.13" evidence="2"/>
<name>A0A2G6JCT7_NEPCE</name>
<dbReference type="Pfam" id="PF00155">
    <property type="entry name" value="Aminotran_1_2"/>
    <property type="match status" value="1"/>
</dbReference>
<gene>
    <name evidence="7" type="ORF">CSA61_02390</name>
</gene>
<evidence type="ECO:0000256" key="3">
    <source>
        <dbReference type="ARBA" id="ARBA00022898"/>
    </source>
</evidence>
<dbReference type="Gene3D" id="3.90.1150.10">
    <property type="entry name" value="Aspartate Aminotransferase, domain 1"/>
    <property type="match status" value="1"/>
</dbReference>
<dbReference type="GO" id="GO:0030170">
    <property type="term" value="F:pyridoxal phosphate binding"/>
    <property type="evidence" value="ECO:0007669"/>
    <property type="project" value="InterPro"/>
</dbReference>
<evidence type="ECO:0000256" key="4">
    <source>
        <dbReference type="ARBA" id="ARBA00023239"/>
    </source>
</evidence>
<evidence type="ECO:0000256" key="5">
    <source>
        <dbReference type="ARBA" id="ARBA00037974"/>
    </source>
</evidence>
<dbReference type="InterPro" id="IPR004839">
    <property type="entry name" value="Aminotransferase_I/II_large"/>
</dbReference>
<dbReference type="InterPro" id="IPR015421">
    <property type="entry name" value="PyrdxlP-dep_Trfase_major"/>
</dbReference>
<accession>A0A2G6JCT7</accession>
<reference evidence="7 8" key="1">
    <citation type="submission" date="2017-10" db="EMBL/GenBank/DDBJ databases">
        <title>Novel microbial diversity and functional potential in the marine mammal oral microbiome.</title>
        <authorList>
            <person name="Dudek N.K."/>
            <person name="Sun C.L."/>
            <person name="Burstein D."/>
            <person name="Kantor R.S."/>
            <person name="Aliaga Goltsman D.S."/>
            <person name="Bik E.M."/>
            <person name="Thomas B.C."/>
            <person name="Banfield J.F."/>
            <person name="Relman D.A."/>
        </authorList>
    </citation>
    <scope>NUCLEOTIDE SEQUENCE [LARGE SCALE GENOMIC DNA]</scope>
    <source>
        <strain evidence="7">DOLJORAL78_49_30</strain>
    </source>
</reference>
<comment type="caution">
    <text evidence="7">The sequence shown here is derived from an EMBL/GenBank/DDBJ whole genome shotgun (WGS) entry which is preliminary data.</text>
</comment>
<keyword evidence="4" id="KW-0456">Lyase</keyword>
<evidence type="ECO:0000256" key="2">
    <source>
        <dbReference type="ARBA" id="ARBA00012224"/>
    </source>
</evidence>
<dbReference type="InterPro" id="IPR015424">
    <property type="entry name" value="PyrdxlP-dep_Trfase"/>
</dbReference>
<protein>
    <recommendedName>
        <fullName evidence="2">cysteine-S-conjugate beta-lyase</fullName>
        <ecNumber evidence="2">4.4.1.13</ecNumber>
    </recommendedName>
</protein>
<dbReference type="PANTHER" id="PTHR43525:SF1">
    <property type="entry name" value="PROTEIN MALY"/>
    <property type="match status" value="1"/>
</dbReference>
<comment type="similarity">
    <text evidence="5">Belongs to the class-II pyridoxal-phosphate-dependent aminotransferase family. MalY/PatB cystathionine beta-lyase subfamily.</text>
</comment>
<feature type="domain" description="Aminotransferase class I/classII large" evidence="6">
    <location>
        <begin position="37"/>
        <end position="235"/>
    </location>
</feature>
<sequence>MTHFDFTHAHVRRDSDSEKWNTYPQNTLPMWVADADYAVADEIIAALQKRLAHPILGYGEESQQLRQLIVARMQRLYNWDIKAAWICFTPGVVGSLNASRAMMGPIGSKAITALPVYPHLQNSTPVLQRPMQFFHMQNVNGRYTPDFNELQQNMTAETKMLILCNPHNPVGSVYTDDELQRFADIAAAHDLIICSDDIHADFALYADKPYRPIATLSPAVSQRTITLMAASKSFNIRHAHAGHEQNGSHLFGLGKCQRTESSRAGQRLQQRLYLSAYSRYCRV</sequence>
<evidence type="ECO:0000259" key="6">
    <source>
        <dbReference type="Pfam" id="PF00155"/>
    </source>
</evidence>
<comment type="cofactor">
    <cofactor evidence="1">
        <name>pyridoxal 5'-phosphate</name>
        <dbReference type="ChEBI" id="CHEBI:597326"/>
    </cofactor>
</comment>
<dbReference type="EMBL" id="PDSG01000011">
    <property type="protein sequence ID" value="PIE20289.1"/>
    <property type="molecule type" value="Genomic_DNA"/>
</dbReference>
<dbReference type="CDD" id="cd00609">
    <property type="entry name" value="AAT_like"/>
    <property type="match status" value="1"/>
</dbReference>
<evidence type="ECO:0000256" key="1">
    <source>
        <dbReference type="ARBA" id="ARBA00001933"/>
    </source>
</evidence>
<dbReference type="PANTHER" id="PTHR43525">
    <property type="entry name" value="PROTEIN MALY"/>
    <property type="match status" value="1"/>
</dbReference>
<dbReference type="InterPro" id="IPR051798">
    <property type="entry name" value="Class-II_PLP-Dep_Aminotrans"/>
</dbReference>